<evidence type="ECO:0000313" key="3">
    <source>
        <dbReference type="EMBL" id="GJN11810.1"/>
    </source>
</evidence>
<feature type="compositionally biased region" description="Basic residues" evidence="1">
    <location>
        <begin position="69"/>
        <end position="84"/>
    </location>
</feature>
<feature type="region of interest" description="Disordered" evidence="1">
    <location>
        <begin position="1"/>
        <end position="134"/>
    </location>
</feature>
<dbReference type="EMBL" id="BQKI01000020">
    <property type="protein sequence ID" value="GJN11810.1"/>
    <property type="molecule type" value="Genomic_DNA"/>
</dbReference>
<sequence>MSEGSHSVTQSKYNIETETQRRTAAAQHTKPNPTAASNLASPPSPPPSQQQQASSRRRWRRREELGLRRPCKRKQPRNSLRRRPPPAVASAVLAARREQQQQARSVPSPSLLPRPVARCGSKGESSPTASQSVSPRSALTCCAGAAGNGGPAANGDRAVRQRGLCLVIRAPGSSNLGVRIPRVRRNWGWRGFWIRGDELGIGESELCTAVSRKGLAFRCSL</sequence>
<keyword evidence="4" id="KW-1185">Reference proteome</keyword>
<organism evidence="2 4">
    <name type="scientific">Eleusine coracana subsp. coracana</name>
    <dbReference type="NCBI Taxonomy" id="191504"/>
    <lineage>
        <taxon>Eukaryota</taxon>
        <taxon>Viridiplantae</taxon>
        <taxon>Streptophyta</taxon>
        <taxon>Embryophyta</taxon>
        <taxon>Tracheophyta</taxon>
        <taxon>Spermatophyta</taxon>
        <taxon>Magnoliopsida</taxon>
        <taxon>Liliopsida</taxon>
        <taxon>Poales</taxon>
        <taxon>Poaceae</taxon>
        <taxon>PACMAD clade</taxon>
        <taxon>Chloridoideae</taxon>
        <taxon>Cynodonteae</taxon>
        <taxon>Eleusininae</taxon>
        <taxon>Eleusine</taxon>
    </lineage>
</organism>
<name>A0AAV5DNP4_ELECO</name>
<reference evidence="2" key="1">
    <citation type="journal article" date="2018" name="DNA Res.">
        <title>Multiple hybrid de novo genome assembly of finger millet, an orphan allotetraploid crop.</title>
        <authorList>
            <person name="Hatakeyama M."/>
            <person name="Aluri S."/>
            <person name="Balachadran M.T."/>
            <person name="Sivarajan S.R."/>
            <person name="Patrignani A."/>
            <person name="Gruter S."/>
            <person name="Poveda L."/>
            <person name="Shimizu-Inatsugi R."/>
            <person name="Baeten J."/>
            <person name="Francoijs K.J."/>
            <person name="Nataraja K.N."/>
            <person name="Reddy Y.A.N."/>
            <person name="Phadnis S."/>
            <person name="Ravikumar R.L."/>
            <person name="Schlapbach R."/>
            <person name="Sreeman S.M."/>
            <person name="Shimizu K.K."/>
        </authorList>
    </citation>
    <scope>NUCLEOTIDE SEQUENCE</scope>
</reference>
<dbReference type="EMBL" id="BQKI01000020">
    <property type="protein sequence ID" value="GJN11796.1"/>
    <property type="molecule type" value="Genomic_DNA"/>
</dbReference>
<feature type="compositionally biased region" description="Low complexity" evidence="1">
    <location>
        <begin position="88"/>
        <end position="118"/>
    </location>
</feature>
<feature type="compositionally biased region" description="Polar residues" evidence="1">
    <location>
        <begin position="123"/>
        <end position="134"/>
    </location>
</feature>
<comment type="caution">
    <text evidence="2">The sequence shown here is derived from an EMBL/GenBank/DDBJ whole genome shotgun (WGS) entry which is preliminary data.</text>
</comment>
<evidence type="ECO:0000313" key="4">
    <source>
        <dbReference type="Proteomes" id="UP001054889"/>
    </source>
</evidence>
<dbReference type="Proteomes" id="UP001054889">
    <property type="component" value="Unassembled WGS sequence"/>
</dbReference>
<protein>
    <submittedName>
        <fullName evidence="2">Uncharacterized protein</fullName>
    </submittedName>
</protein>
<feature type="compositionally biased region" description="Polar residues" evidence="1">
    <location>
        <begin position="1"/>
        <end position="17"/>
    </location>
</feature>
<gene>
    <name evidence="2" type="primary">ga30019</name>
    <name evidence="3" type="synonym">ga30034</name>
    <name evidence="2" type="ORF">PR202_ga30019</name>
    <name evidence="3" type="ORF">PR202_ga30034</name>
</gene>
<evidence type="ECO:0000313" key="2">
    <source>
        <dbReference type="EMBL" id="GJN11796.1"/>
    </source>
</evidence>
<proteinExistence type="predicted"/>
<evidence type="ECO:0000256" key="1">
    <source>
        <dbReference type="SAM" id="MobiDB-lite"/>
    </source>
</evidence>
<reference evidence="2" key="2">
    <citation type="submission" date="2021-12" db="EMBL/GenBank/DDBJ databases">
        <title>Resequencing data analysis of finger millet.</title>
        <authorList>
            <person name="Hatakeyama M."/>
            <person name="Aluri S."/>
            <person name="Balachadran M.T."/>
            <person name="Sivarajan S.R."/>
            <person name="Poveda L."/>
            <person name="Shimizu-Inatsugi R."/>
            <person name="Schlapbach R."/>
            <person name="Sreeman S.M."/>
            <person name="Shimizu K.K."/>
        </authorList>
    </citation>
    <scope>NUCLEOTIDE SEQUENCE</scope>
</reference>
<dbReference type="AlphaFoldDB" id="A0AAV5DNP4"/>
<accession>A0AAV5DNP4</accession>